<gene>
    <name evidence="2" type="ORF">ACFQ1S_43200</name>
</gene>
<feature type="domain" description="Solute-binding protein family 5" evidence="1">
    <location>
        <begin position="13"/>
        <end position="175"/>
    </location>
</feature>
<sequence length="188" mass="20597">MVSAAVTKTEPYTVTYRIRTDAAWSDASPVAAEDFVYLRERMRDEPGTVDSAGYRIISDIKSDEGGKVVVVTFTQPYPGWRSLFSSLLPAHILKDAPGGWDQVLEGGFPATAGPFNIKQTDNARGEIVVERNERYWGQPAVAESVIFRRADALGQTDALRTSHDQMVVSSTDPTLFKALGEKVTVQTA</sequence>
<evidence type="ECO:0000259" key="1">
    <source>
        <dbReference type="Pfam" id="PF00496"/>
    </source>
</evidence>
<comment type="caution">
    <text evidence="2">The sequence shown here is derived from an EMBL/GenBank/DDBJ whole genome shotgun (WGS) entry which is preliminary data.</text>
</comment>
<proteinExistence type="predicted"/>
<dbReference type="Pfam" id="PF00496">
    <property type="entry name" value="SBP_bac_5"/>
    <property type="match status" value="1"/>
</dbReference>
<reference evidence="3" key="1">
    <citation type="journal article" date="2019" name="Int. J. Syst. Evol. Microbiol.">
        <title>The Global Catalogue of Microorganisms (GCM) 10K type strain sequencing project: providing services to taxonomists for standard genome sequencing and annotation.</title>
        <authorList>
            <consortium name="The Broad Institute Genomics Platform"/>
            <consortium name="The Broad Institute Genome Sequencing Center for Infectious Disease"/>
            <person name="Wu L."/>
            <person name="Ma J."/>
        </authorList>
    </citation>
    <scope>NUCLEOTIDE SEQUENCE [LARGE SCALE GENOMIC DNA]</scope>
    <source>
        <strain evidence="3">JCM 31486</strain>
    </source>
</reference>
<dbReference type="Proteomes" id="UP001597045">
    <property type="component" value="Unassembled WGS sequence"/>
</dbReference>
<feature type="non-terminal residue" evidence="2">
    <location>
        <position position="188"/>
    </location>
</feature>
<dbReference type="PANTHER" id="PTHR30290:SF65">
    <property type="entry name" value="MONOACYL PHOSPHATIDYLINOSITOL TETRAMANNOSIDE-BINDING PROTEIN LPQW-RELATED"/>
    <property type="match status" value="1"/>
</dbReference>
<evidence type="ECO:0000313" key="3">
    <source>
        <dbReference type="Proteomes" id="UP001597045"/>
    </source>
</evidence>
<organism evidence="2 3">
    <name type="scientific">Kibdelosporangium lantanae</name>
    <dbReference type="NCBI Taxonomy" id="1497396"/>
    <lineage>
        <taxon>Bacteria</taxon>
        <taxon>Bacillati</taxon>
        <taxon>Actinomycetota</taxon>
        <taxon>Actinomycetes</taxon>
        <taxon>Pseudonocardiales</taxon>
        <taxon>Pseudonocardiaceae</taxon>
        <taxon>Kibdelosporangium</taxon>
    </lineage>
</organism>
<dbReference type="SUPFAM" id="SSF53850">
    <property type="entry name" value="Periplasmic binding protein-like II"/>
    <property type="match status" value="1"/>
</dbReference>
<name>A0ABW3MMF0_9PSEU</name>
<protein>
    <submittedName>
        <fullName evidence="2">ABC transporter substrate-binding protein</fullName>
    </submittedName>
</protein>
<accession>A0ABW3MMF0</accession>
<dbReference type="InterPro" id="IPR000914">
    <property type="entry name" value="SBP_5_dom"/>
</dbReference>
<dbReference type="Gene3D" id="3.90.76.10">
    <property type="entry name" value="Dipeptide-binding Protein, Domain 1"/>
    <property type="match status" value="1"/>
</dbReference>
<keyword evidence="3" id="KW-1185">Reference proteome</keyword>
<dbReference type="PANTHER" id="PTHR30290">
    <property type="entry name" value="PERIPLASMIC BINDING COMPONENT OF ABC TRANSPORTER"/>
    <property type="match status" value="1"/>
</dbReference>
<evidence type="ECO:0000313" key="2">
    <source>
        <dbReference type="EMBL" id="MFD1051893.1"/>
    </source>
</evidence>
<dbReference type="EMBL" id="JBHTIS010003955">
    <property type="protein sequence ID" value="MFD1051893.1"/>
    <property type="molecule type" value="Genomic_DNA"/>
</dbReference>
<dbReference type="InterPro" id="IPR039424">
    <property type="entry name" value="SBP_5"/>
</dbReference>